<proteinExistence type="predicted"/>
<organism evidence="2 3">
    <name type="scientific">Lentzea flaviverrucosa</name>
    <dbReference type="NCBI Taxonomy" id="200379"/>
    <lineage>
        <taxon>Bacteria</taxon>
        <taxon>Bacillati</taxon>
        <taxon>Actinomycetota</taxon>
        <taxon>Actinomycetes</taxon>
        <taxon>Pseudonocardiales</taxon>
        <taxon>Pseudonocardiaceae</taxon>
        <taxon>Lentzea</taxon>
    </lineage>
</organism>
<keyword evidence="3" id="KW-1185">Reference proteome</keyword>
<evidence type="ECO:0000313" key="2">
    <source>
        <dbReference type="EMBL" id="SES42982.1"/>
    </source>
</evidence>
<reference evidence="3" key="1">
    <citation type="submission" date="2016-10" db="EMBL/GenBank/DDBJ databases">
        <authorList>
            <person name="Varghese N."/>
            <person name="Submissions S."/>
        </authorList>
    </citation>
    <scope>NUCLEOTIDE SEQUENCE [LARGE SCALE GENOMIC DNA]</scope>
    <source>
        <strain evidence="3">CGMCC 4.578</strain>
    </source>
</reference>
<dbReference type="RefSeq" id="WP_143086896.1">
    <property type="nucleotide sequence ID" value="NZ_FOFT01000014.1"/>
</dbReference>
<keyword evidence="1" id="KW-0812">Transmembrane</keyword>
<gene>
    <name evidence="2" type="ORF">SAMN05216195_11425</name>
</gene>
<feature type="transmembrane region" description="Helical" evidence="1">
    <location>
        <begin position="6"/>
        <end position="24"/>
    </location>
</feature>
<dbReference type="AlphaFoldDB" id="A0A1H9XA34"/>
<evidence type="ECO:0000313" key="3">
    <source>
        <dbReference type="Proteomes" id="UP000199028"/>
    </source>
</evidence>
<accession>A0A1H9XA34</accession>
<keyword evidence="1" id="KW-1133">Transmembrane helix</keyword>
<sequence length="145" mass="15843">MDAPTAALIGATLGFGGALFAAWLNPFSTARHAKAAKNLELRREAYASGLLAVGKLVEAGGNAEMMYRLVGEMAPPFVTMRLLCSPDVANLYFELTQTAGKIARYYEDHAEKNPDELLKQFRTDLDLFVEAARGDLGTDELYHSE</sequence>
<dbReference type="Proteomes" id="UP000199028">
    <property type="component" value="Unassembled WGS sequence"/>
</dbReference>
<dbReference type="EMBL" id="FOFT01000014">
    <property type="protein sequence ID" value="SES42982.1"/>
    <property type="molecule type" value="Genomic_DNA"/>
</dbReference>
<evidence type="ECO:0000256" key="1">
    <source>
        <dbReference type="SAM" id="Phobius"/>
    </source>
</evidence>
<keyword evidence="1" id="KW-0472">Membrane</keyword>
<name>A0A1H9XA34_9PSEU</name>
<protein>
    <submittedName>
        <fullName evidence="2">Uncharacterized protein</fullName>
    </submittedName>
</protein>